<proteinExistence type="predicted"/>
<organism evidence="1 2">
    <name type="scientific">Ambrosiozyma monospora</name>
    <name type="common">Yeast</name>
    <name type="synonym">Endomycopsis monosporus</name>
    <dbReference type="NCBI Taxonomy" id="43982"/>
    <lineage>
        <taxon>Eukaryota</taxon>
        <taxon>Fungi</taxon>
        <taxon>Dikarya</taxon>
        <taxon>Ascomycota</taxon>
        <taxon>Saccharomycotina</taxon>
        <taxon>Pichiomycetes</taxon>
        <taxon>Pichiales</taxon>
        <taxon>Pichiaceae</taxon>
        <taxon>Ambrosiozyma</taxon>
    </lineage>
</organism>
<dbReference type="Proteomes" id="UP001165064">
    <property type="component" value="Unassembled WGS sequence"/>
</dbReference>
<comment type="caution">
    <text evidence="1">The sequence shown here is derived from an EMBL/GenBank/DDBJ whole genome shotgun (WGS) entry which is preliminary data.</text>
</comment>
<name>A0ACB5T5N8_AMBMO</name>
<protein>
    <submittedName>
        <fullName evidence="1">Unnamed protein product</fullName>
    </submittedName>
</protein>
<evidence type="ECO:0000313" key="2">
    <source>
        <dbReference type="Proteomes" id="UP001165064"/>
    </source>
</evidence>
<reference evidence="1" key="1">
    <citation type="submission" date="2023-04" db="EMBL/GenBank/DDBJ databases">
        <title>Ambrosiozyma monospora NBRC 10751.</title>
        <authorList>
            <person name="Ichikawa N."/>
            <person name="Sato H."/>
            <person name="Tonouchi N."/>
        </authorList>
    </citation>
    <scope>NUCLEOTIDE SEQUENCE</scope>
    <source>
        <strain evidence="1">NBRC 10751</strain>
    </source>
</reference>
<keyword evidence="2" id="KW-1185">Reference proteome</keyword>
<gene>
    <name evidence="1" type="ORF">Amon02_000511400</name>
</gene>
<sequence length="600" mass="66804">MIKYYSWEAPYLAQMTNYRNKESKAIFKLQIIRNILFSVAFALPILTSMAAFCVLFAVNKGRVSAGSIFSSLSWFAALANLFMMVPMAAGMMVDASVALGRAAEFFSQGEINPNDDYQVLDLPNNAAIKLENASFEWHEFDLEDDKDDDKKKNKRSFLKLFQKKSVSEADSSTGDEKDASNKNGKVLDSADIEVSDSSKKFLGLHNINLEIKQGEFVVITGSIGSGKSSLLAAISGTMTKLEGDASVKGSLLSCGYPWVQNASVRENITFGLPYDEEKYDKVISCCSLNDDFEQLPGGDMTQVGERGITLSGGQRARINLARAVYAGKDIILMDDVLSAVDAKVGKHIIDSCIMDYLKEKTRVLATHQLHLIGSADKVIFLNGDGSIDVGSFEDLKSRNSGFNTLIQHASELIKESDSKTGEISKKEDALVDVKTTTLTANKDFKITEEEERAVNVIGMDVIMSYIKYASGFFKFTFFPLLILSVAVFVFFTIFANTWLSFWVSYKFNDRSDNFYRALYIVFSFIAVITTLISLCMIVYGTITSSKKLNLRATQRFMYVPMSYIDVTPLGRILNRFSKDTDVLDNEITLELQQFITFAET</sequence>
<dbReference type="EMBL" id="BSXS01003669">
    <property type="protein sequence ID" value="GME81723.1"/>
    <property type="molecule type" value="Genomic_DNA"/>
</dbReference>
<evidence type="ECO:0000313" key="1">
    <source>
        <dbReference type="EMBL" id="GME81723.1"/>
    </source>
</evidence>
<accession>A0ACB5T5N8</accession>